<dbReference type="PANTHER" id="PTHR43056">
    <property type="entry name" value="PEPTIDASE S9 PROLYL OLIGOPEPTIDASE"/>
    <property type="match status" value="1"/>
</dbReference>
<dbReference type="HOGENOM" id="CLU_015590_5_1_3"/>
<reference evidence="4" key="1">
    <citation type="journal article" date="2011" name="Proc. Natl. Acad. Sci. U.S.A.">
        <title>Genomic insights into the physiology and ecology of the marine filamentous cyanobacterium Lyngbya majuscula.</title>
        <authorList>
            <person name="Jones A.C."/>
            <person name="Monroe E.A."/>
            <person name="Podell S."/>
            <person name="Hess W.R."/>
            <person name="Klages S."/>
            <person name="Esquenazi E."/>
            <person name="Niessen S."/>
            <person name="Hoover H."/>
            <person name="Rothmann M."/>
            <person name="Lasken R.S."/>
            <person name="Yates J.R.III."/>
            <person name="Reinhardt R."/>
            <person name="Kube M."/>
            <person name="Burkart M.D."/>
            <person name="Allen E.E."/>
            <person name="Dorrestein P.C."/>
            <person name="Gerwick W.H."/>
            <person name="Gerwick L."/>
        </authorList>
    </citation>
    <scope>NUCLEOTIDE SEQUENCE [LARGE SCALE GENOMIC DNA]</scope>
    <source>
        <strain evidence="4">3L</strain>
    </source>
</reference>
<organism evidence="3 4">
    <name type="scientific">Moorena producens 3L</name>
    <dbReference type="NCBI Taxonomy" id="489825"/>
    <lineage>
        <taxon>Bacteria</taxon>
        <taxon>Bacillati</taxon>
        <taxon>Cyanobacteriota</taxon>
        <taxon>Cyanophyceae</taxon>
        <taxon>Coleofasciculales</taxon>
        <taxon>Coleofasciculaceae</taxon>
        <taxon>Moorena</taxon>
    </lineage>
</organism>
<evidence type="ECO:0000256" key="1">
    <source>
        <dbReference type="ARBA" id="ARBA00022801"/>
    </source>
</evidence>
<dbReference type="Pfam" id="PF02129">
    <property type="entry name" value="Peptidase_S15"/>
    <property type="match status" value="1"/>
</dbReference>
<dbReference type="EMBL" id="GL890851">
    <property type="protein sequence ID" value="EGJ33372.1"/>
    <property type="molecule type" value="Genomic_DNA"/>
</dbReference>
<feature type="domain" description="Xaa-Pro dipeptidyl-peptidase C-terminal" evidence="2">
    <location>
        <begin position="318"/>
        <end position="573"/>
    </location>
</feature>
<dbReference type="Gene3D" id="3.40.50.1820">
    <property type="entry name" value="alpha/beta hydrolase"/>
    <property type="match status" value="1"/>
</dbReference>
<dbReference type="SUPFAM" id="SSF49785">
    <property type="entry name" value="Galactose-binding domain-like"/>
    <property type="match status" value="1"/>
</dbReference>
<name>F4XQ05_9CYAN</name>
<dbReference type="SMART" id="SM00939">
    <property type="entry name" value="PepX_C"/>
    <property type="match status" value="1"/>
</dbReference>
<keyword evidence="1 3" id="KW-0378">Hydrolase</keyword>
<evidence type="ECO:0000313" key="3">
    <source>
        <dbReference type="EMBL" id="EGJ33372.1"/>
    </source>
</evidence>
<gene>
    <name evidence="3" type="ORF">LYNGBM3L_36910</name>
</gene>
<dbReference type="SUPFAM" id="SSF53474">
    <property type="entry name" value="alpha/beta-Hydrolases"/>
    <property type="match status" value="1"/>
</dbReference>
<dbReference type="InterPro" id="IPR005674">
    <property type="entry name" value="CocE/Ser_esterase"/>
</dbReference>
<protein>
    <submittedName>
        <fullName evidence="3">Putative hydrolase, CocE/NonD family</fullName>
    </submittedName>
</protein>
<accession>F4XQ05</accession>
<dbReference type="eggNOG" id="COG2936">
    <property type="taxonomic scope" value="Bacteria"/>
</dbReference>
<dbReference type="NCBIfam" id="TIGR00976">
    <property type="entry name" value="CocE_NonD"/>
    <property type="match status" value="1"/>
</dbReference>
<dbReference type="Gene3D" id="2.60.120.260">
    <property type="entry name" value="Galactose-binding domain-like"/>
    <property type="match status" value="1"/>
</dbReference>
<proteinExistence type="predicted"/>
<dbReference type="PANTHER" id="PTHR43056:SF10">
    <property type="entry name" value="COCE_NOND FAMILY, PUTATIVE (AFU_ORTHOLOGUE AFUA_7G00600)-RELATED"/>
    <property type="match status" value="1"/>
</dbReference>
<dbReference type="GO" id="GO:0008239">
    <property type="term" value="F:dipeptidyl-peptidase activity"/>
    <property type="evidence" value="ECO:0007669"/>
    <property type="project" value="InterPro"/>
</dbReference>
<dbReference type="InterPro" id="IPR050585">
    <property type="entry name" value="Xaa-Pro_dipeptidyl-ppase/CocE"/>
</dbReference>
<keyword evidence="4" id="KW-1185">Reference proteome</keyword>
<dbReference type="InterPro" id="IPR000383">
    <property type="entry name" value="Xaa-Pro-like_dom"/>
</dbReference>
<evidence type="ECO:0000259" key="2">
    <source>
        <dbReference type="SMART" id="SM00939"/>
    </source>
</evidence>
<dbReference type="InterPro" id="IPR029058">
    <property type="entry name" value="AB_hydrolase_fold"/>
</dbReference>
<dbReference type="Proteomes" id="UP000003959">
    <property type="component" value="Unassembled WGS sequence"/>
</dbReference>
<dbReference type="AlphaFoldDB" id="F4XQ05"/>
<dbReference type="Gene3D" id="1.10.3020.10">
    <property type="entry name" value="alpha-amino acid ester hydrolase ( Helical cap domain)"/>
    <property type="match status" value="1"/>
</dbReference>
<dbReference type="InterPro" id="IPR008979">
    <property type="entry name" value="Galactose-bd-like_sf"/>
</dbReference>
<evidence type="ECO:0000313" key="4">
    <source>
        <dbReference type="Proteomes" id="UP000003959"/>
    </source>
</evidence>
<dbReference type="InterPro" id="IPR013736">
    <property type="entry name" value="Xaa-Pro_dipept_C"/>
</dbReference>
<dbReference type="Pfam" id="PF08530">
    <property type="entry name" value="PepX_C"/>
    <property type="match status" value="1"/>
</dbReference>
<sequence>MAFWPRFVRGDSLKVGRLKVKQETASMVTRDGVRLDADIYRPDSAGEFPVLLMRQPYGRAIASTVVYAHPTWYAAHGYIVVIQDVRGRGTSDGKFDLFAHEVEDGFDSVNWAASLPGSTGDVGMYGFSYQGMTQLYAAASYPSALKTICPAMIGYDLYSDWAYEGGAFCLQANLGWAIQLATETARLRGDEQAYQLLYAASRNLPLYDPIPARPQILQDLAPDSFYHDWLDHPHPDQYWEKLSPKGMMPDVDMPMLHIGGWFDPFLRGTLHLYKDMASHGSSPQHLIIGPWAHLPWGRKVGAVDYGPEANSPVDGLQVRWFDQFLKGIDTNVVEQPPISLFEMGTNRWRYFDSWPDGNQKSYYLVTSGLASVREDSGKLVPEESQGMQQRSQTQGVSQIQHTFDLSCDLLVHDPWRPVPAIGGHAAMPVGSCDRTSIDCRTDVLTYTSPPLAENLHLVGDVLVEVFCTADTPSFDICAVLSEVHPDGRVYHVTQGYGRVNPGDNTNPWRIRFQATFVRIAQGNQLRLSLSGACFPAYPVNSGTGAFPGESRLMDAEIITLIVSCGGDYPTRVLLPIFNSDPK</sequence>